<feature type="region of interest" description="Disordered" evidence="1">
    <location>
        <begin position="1"/>
        <end position="33"/>
    </location>
</feature>
<name>A0A2P6NAY9_9EUKA</name>
<evidence type="ECO:0000313" key="2">
    <source>
        <dbReference type="EMBL" id="PRP81117.1"/>
    </source>
</evidence>
<gene>
    <name evidence="2" type="ORF">PROFUN_01951</name>
</gene>
<sequence>MTTRAGTKFASGAGEKEPNKKPVIDSSSDDEDPKFVTEDRIYEIIRNTNWSSRRKGLARRWLANEASEIEMRRSATVGPSSSSSEMAWHYNKLLETVHLESKQNTYSSCAVISTKLNSILKHNVKRTLKAHPHALASLCLLCSDFCSVCIKHVLGTQKLTNVLQRIYKLIAGRKHSVCDIQCTFIEEELLGFLWFKIILYKQRLIELFNSYVSLIQMSYSQVSHLICLILSTHTWILTQKPINNRDDSHTISPRPNHFVEVSINNRQILHKQLQKKMQLKTPMGLAIVKSVHVLILI</sequence>
<dbReference type="EMBL" id="MDYQ01000129">
    <property type="protein sequence ID" value="PRP81117.1"/>
    <property type="molecule type" value="Genomic_DNA"/>
</dbReference>
<comment type="caution">
    <text evidence="2">The sequence shown here is derived from an EMBL/GenBank/DDBJ whole genome shotgun (WGS) entry which is preliminary data.</text>
</comment>
<keyword evidence="3" id="KW-1185">Reference proteome</keyword>
<dbReference type="AlphaFoldDB" id="A0A2P6NAY9"/>
<reference evidence="2 3" key="1">
    <citation type="journal article" date="2018" name="Genome Biol. Evol.">
        <title>Multiple Roots of Fruiting Body Formation in Amoebozoa.</title>
        <authorList>
            <person name="Hillmann F."/>
            <person name="Forbes G."/>
            <person name="Novohradska S."/>
            <person name="Ferling I."/>
            <person name="Riege K."/>
            <person name="Groth M."/>
            <person name="Westermann M."/>
            <person name="Marz M."/>
            <person name="Spaller T."/>
            <person name="Winckler T."/>
            <person name="Schaap P."/>
            <person name="Glockner G."/>
        </authorList>
    </citation>
    <scope>NUCLEOTIDE SEQUENCE [LARGE SCALE GENOMIC DNA]</scope>
    <source>
        <strain evidence="2 3">Jena</strain>
    </source>
</reference>
<organism evidence="2 3">
    <name type="scientific">Planoprotostelium fungivorum</name>
    <dbReference type="NCBI Taxonomy" id="1890364"/>
    <lineage>
        <taxon>Eukaryota</taxon>
        <taxon>Amoebozoa</taxon>
        <taxon>Evosea</taxon>
        <taxon>Variosea</taxon>
        <taxon>Cavosteliida</taxon>
        <taxon>Cavosteliaceae</taxon>
        <taxon>Planoprotostelium</taxon>
    </lineage>
</organism>
<dbReference type="Proteomes" id="UP000241769">
    <property type="component" value="Unassembled WGS sequence"/>
</dbReference>
<protein>
    <submittedName>
        <fullName evidence="2">Uncharacterized protein</fullName>
    </submittedName>
</protein>
<dbReference type="InParanoid" id="A0A2P6NAY9"/>
<evidence type="ECO:0000313" key="3">
    <source>
        <dbReference type="Proteomes" id="UP000241769"/>
    </source>
</evidence>
<accession>A0A2P6NAY9</accession>
<feature type="compositionally biased region" description="Basic and acidic residues" evidence="1">
    <location>
        <begin position="14"/>
        <end position="23"/>
    </location>
</feature>
<evidence type="ECO:0000256" key="1">
    <source>
        <dbReference type="SAM" id="MobiDB-lite"/>
    </source>
</evidence>
<proteinExistence type="predicted"/>